<dbReference type="CDD" id="cd07377">
    <property type="entry name" value="WHTH_GntR"/>
    <property type="match status" value="1"/>
</dbReference>
<dbReference type="InterPro" id="IPR036388">
    <property type="entry name" value="WH-like_DNA-bd_sf"/>
</dbReference>
<dbReference type="SUPFAM" id="SSF46785">
    <property type="entry name" value="Winged helix' DNA-binding domain"/>
    <property type="match status" value="1"/>
</dbReference>
<evidence type="ECO:0000256" key="1">
    <source>
        <dbReference type="ARBA" id="ARBA00023015"/>
    </source>
</evidence>
<dbReference type="PANTHER" id="PTHR43537">
    <property type="entry name" value="TRANSCRIPTIONAL REGULATOR, GNTR FAMILY"/>
    <property type="match status" value="1"/>
</dbReference>
<protein>
    <submittedName>
        <fullName evidence="5">DNA-binding transcriptional regulator, GntR family</fullName>
    </submittedName>
</protein>
<keyword evidence="3" id="KW-0804">Transcription</keyword>
<dbReference type="Gene3D" id="1.20.120.530">
    <property type="entry name" value="GntR ligand-binding domain-like"/>
    <property type="match status" value="1"/>
</dbReference>
<dbReference type="SMART" id="SM00345">
    <property type="entry name" value="HTH_GNTR"/>
    <property type="match status" value="1"/>
</dbReference>
<dbReference type="InterPro" id="IPR036390">
    <property type="entry name" value="WH_DNA-bd_sf"/>
</dbReference>
<dbReference type="GO" id="GO:0003700">
    <property type="term" value="F:DNA-binding transcription factor activity"/>
    <property type="evidence" value="ECO:0007669"/>
    <property type="project" value="InterPro"/>
</dbReference>
<name>A0A1I6Z4Q6_9ACTN</name>
<dbReference type="PROSITE" id="PS50949">
    <property type="entry name" value="HTH_GNTR"/>
    <property type="match status" value="1"/>
</dbReference>
<dbReference type="EMBL" id="FPBA01000004">
    <property type="protein sequence ID" value="SFT57706.1"/>
    <property type="molecule type" value="Genomic_DNA"/>
</dbReference>
<evidence type="ECO:0000256" key="2">
    <source>
        <dbReference type="ARBA" id="ARBA00023125"/>
    </source>
</evidence>
<keyword evidence="2 5" id="KW-0238">DNA-binding</keyword>
<dbReference type="Pfam" id="PF07729">
    <property type="entry name" value="FCD"/>
    <property type="match status" value="1"/>
</dbReference>
<evidence type="ECO:0000259" key="4">
    <source>
        <dbReference type="PROSITE" id="PS50949"/>
    </source>
</evidence>
<keyword evidence="1" id="KW-0805">Transcription regulation</keyword>
<dbReference type="Gene3D" id="1.10.10.10">
    <property type="entry name" value="Winged helix-like DNA-binding domain superfamily/Winged helix DNA-binding domain"/>
    <property type="match status" value="1"/>
</dbReference>
<dbReference type="InterPro" id="IPR000524">
    <property type="entry name" value="Tscrpt_reg_HTH_GntR"/>
</dbReference>
<evidence type="ECO:0000256" key="3">
    <source>
        <dbReference type="ARBA" id="ARBA00023163"/>
    </source>
</evidence>
<organism evidence="5 6">
    <name type="scientific">Geodermatophilus amargosae</name>
    <dbReference type="NCBI Taxonomy" id="1296565"/>
    <lineage>
        <taxon>Bacteria</taxon>
        <taxon>Bacillati</taxon>
        <taxon>Actinomycetota</taxon>
        <taxon>Actinomycetes</taxon>
        <taxon>Geodermatophilales</taxon>
        <taxon>Geodermatophilaceae</taxon>
        <taxon>Geodermatophilus</taxon>
    </lineage>
</organism>
<reference evidence="6" key="1">
    <citation type="submission" date="2016-10" db="EMBL/GenBank/DDBJ databases">
        <authorList>
            <person name="Varghese N."/>
            <person name="Submissions S."/>
        </authorList>
    </citation>
    <scope>NUCLEOTIDE SEQUENCE [LARGE SCALE GENOMIC DNA]</scope>
    <source>
        <strain evidence="6">DSM 46136</strain>
    </source>
</reference>
<dbReference type="AlphaFoldDB" id="A0A1I6Z4Q6"/>
<feature type="domain" description="HTH gntR-type" evidence="4">
    <location>
        <begin position="53"/>
        <end position="120"/>
    </location>
</feature>
<dbReference type="InterPro" id="IPR008920">
    <property type="entry name" value="TF_FadR/GntR_C"/>
</dbReference>
<dbReference type="InterPro" id="IPR011711">
    <property type="entry name" value="GntR_C"/>
</dbReference>
<keyword evidence="6" id="KW-1185">Reference proteome</keyword>
<dbReference type="STRING" id="1296565.SAMN05660657_01691"/>
<gene>
    <name evidence="5" type="ORF">SAMN05660657_01691</name>
</gene>
<evidence type="ECO:0000313" key="6">
    <source>
        <dbReference type="Proteomes" id="UP000199546"/>
    </source>
</evidence>
<accession>A0A1I6Z4Q6</accession>
<dbReference type="GO" id="GO:0003677">
    <property type="term" value="F:DNA binding"/>
    <property type="evidence" value="ECO:0007669"/>
    <property type="project" value="UniProtKB-KW"/>
</dbReference>
<dbReference type="Proteomes" id="UP000199546">
    <property type="component" value="Unassembled WGS sequence"/>
</dbReference>
<dbReference type="PANTHER" id="PTHR43537:SF5">
    <property type="entry name" value="UXU OPERON TRANSCRIPTIONAL REGULATOR"/>
    <property type="match status" value="1"/>
</dbReference>
<dbReference type="SUPFAM" id="SSF48008">
    <property type="entry name" value="GntR ligand-binding domain-like"/>
    <property type="match status" value="1"/>
</dbReference>
<sequence length="261" mass="29007">MVTTARAVATAVVYQLYRDGMSIPLRRQDPLAANLYDLPVTVAPLDLDPSAATSLADKAYVAIRDRLIMLDIRPGDPIDDDELAKDLGVGRTPVREALKRLEGDRLVVSYPRRGTFATGMDISDLAHISDIRAQLEPLAARRAAERAVRTAHSELDELASHIQQLDVAQLDRTELMRWDLAVHRAIYRAAGNPHLEDVLIRYDNLATRIFCLFLDRLPTVDEHVGEHVELLRSIAAGDADRADDLARVHVLGFEKAIRAVI</sequence>
<evidence type="ECO:0000313" key="5">
    <source>
        <dbReference type="EMBL" id="SFT57706.1"/>
    </source>
</evidence>
<dbReference type="SMART" id="SM00895">
    <property type="entry name" value="FCD"/>
    <property type="match status" value="1"/>
</dbReference>
<dbReference type="Pfam" id="PF00392">
    <property type="entry name" value="GntR"/>
    <property type="match status" value="1"/>
</dbReference>
<proteinExistence type="predicted"/>